<organism evidence="9 10">
    <name type="scientific">Novipirellula caenicola</name>
    <dbReference type="NCBI Taxonomy" id="1536901"/>
    <lineage>
        <taxon>Bacteria</taxon>
        <taxon>Pseudomonadati</taxon>
        <taxon>Planctomycetota</taxon>
        <taxon>Planctomycetia</taxon>
        <taxon>Pirellulales</taxon>
        <taxon>Pirellulaceae</taxon>
        <taxon>Novipirellula</taxon>
    </lineage>
</organism>
<comment type="caution">
    <text evidence="9">The sequence shown here is derived from an EMBL/GenBank/DDBJ whole genome shotgun (WGS) entry which is preliminary data.</text>
</comment>
<dbReference type="InterPro" id="IPR043519">
    <property type="entry name" value="NT_sf"/>
</dbReference>
<dbReference type="PANTHER" id="PTHR47320">
    <property type="entry name" value="BIFUNCTIONAL URIDYLYLTRANSFERASE/URIDYLYL-REMOVING ENZYME"/>
    <property type="match status" value="1"/>
</dbReference>
<dbReference type="NCBIfam" id="TIGR01693">
    <property type="entry name" value="UTase_glnD"/>
    <property type="match status" value="1"/>
</dbReference>
<dbReference type="PANTHER" id="PTHR47320:SF1">
    <property type="entry name" value="BIFUNCTIONAL URIDYLYLTRANSFERASE_URIDYLYL-REMOVING ENZYME"/>
    <property type="match status" value="1"/>
</dbReference>
<dbReference type="CDD" id="cd05401">
    <property type="entry name" value="NT_GlnE_GlnD_like"/>
    <property type="match status" value="1"/>
</dbReference>
<evidence type="ECO:0000313" key="10">
    <source>
        <dbReference type="Proteomes" id="UP001416858"/>
    </source>
</evidence>
<comment type="domain">
    <text evidence="6">Has four distinct domains: an N-terminal nucleotidyltransferase (NT) domain responsible for UTase activity, a central HD domain that encodes UR activity, and two C-terminal ACT domains that seem to have a role in glutamine sensing.</text>
</comment>
<dbReference type="EC" id="3.1.4.-" evidence="6"/>
<accession>A0ABP9VMH4</accession>
<sequence>MAASTSLRPVVIRCRQRLREGRAKAQIQHESGSQGILVSARLADLYDDIVLDVWSDAIEQCEDDRAVSGLALVAHGGFGRRDLAPYSDADLMLLTTRGSEHLANSVAANLTRDLVDAGIVVGFSIRLISEACMLAWQDPVVFTSLTESRLLSGSLQVYSKYFNALRQGAMRRQKRLIHDCVAARREERRKWGETNYLLRPNVKRSRGGLRDIQLIRWIGFARYGETDLEKLVKLGGLPEEDYRVLRKAAEFMLRVRNEIHFREKKSQDVLDRPMQMEIASAWNYPGEEGKLPVEQFMQDYFENTRAVRYASGFFADDALARPLVYHLLEKVFSRTISENIRLGPTHIWVPSAHLETFASSLPDVLRLMFLANQHGRRITHQTWQAIRLAMQERPASVPDADSIGAFLSLLSRPGRLAELLRRLHELKIIEQFIPAFERTRGLLQFNAYHKFTVDVHCIRSVEAATDLQDQPTAMGRRYRRLKDKGLLHLALLIHDIGKGYEEDHCIVGARIALETAERLGLDRASTETLHWLVLKHLLVNVIAFRHDLSDPQIVLSFAAEVGSIRRLELLIVHAVADLQAVGPDVLTDWKLNLIEELYIRTRRYFDTGNLPGSEDDPEIDLIRAEVQKRLTDNGAPASCFELLETMPLSLVTRSEPEQLAQQLCDVAAKLSSNSESICLACFDPVFSAMRYTVVRREPQQSIGTFARATGAFTTAGLSILRAQVETVGEDLAWDDFWVSDPLYPECPPKDRIEQLQSRVCKLLDSPDKPLPNHPRKWSSQNSEGDQVNVLPTKVTFDNDTVDRFTIVSLFAYDEVGLLYRVAATFAEMDVVLHFAKIDTHLDQVADVFYVSDRNGDKIFDPERMSRIENALLGTTHE</sequence>
<dbReference type="CDD" id="cd04873">
    <property type="entry name" value="ACT_UUR-ACR-like"/>
    <property type="match status" value="1"/>
</dbReference>
<gene>
    <name evidence="6 9" type="primary">glnD</name>
    <name evidence="9" type="ORF">Rcae01_01850</name>
</gene>
<dbReference type="Gene3D" id="1.10.3090.10">
    <property type="entry name" value="cca-adding enzyme, domain 2"/>
    <property type="match status" value="1"/>
</dbReference>
<comment type="activity regulation">
    <text evidence="6">Uridylyltransferase (UTase) activity is inhibited by glutamine, while glutamine activates uridylyl-removing (UR) activity.</text>
</comment>
<evidence type="ECO:0000259" key="8">
    <source>
        <dbReference type="PROSITE" id="PS51831"/>
    </source>
</evidence>
<evidence type="ECO:0000256" key="5">
    <source>
        <dbReference type="ARBA" id="ARBA00023268"/>
    </source>
</evidence>
<keyword evidence="3 6" id="KW-0378">Hydrolase</keyword>
<name>A0ABP9VMH4_9BACT</name>
<dbReference type="SUPFAM" id="SSF55021">
    <property type="entry name" value="ACT-like"/>
    <property type="match status" value="1"/>
</dbReference>
<comment type="caution">
    <text evidence="6">Lacks conserved residue(s) required for the propagation of feature annotation.</text>
</comment>
<dbReference type="PIRSF" id="PIRSF006288">
    <property type="entry name" value="PII_uridyltransf"/>
    <property type="match status" value="1"/>
</dbReference>
<dbReference type="SUPFAM" id="SSF81301">
    <property type="entry name" value="Nucleotidyltransferase"/>
    <property type="match status" value="1"/>
</dbReference>
<dbReference type="HAMAP" id="MF_00277">
    <property type="entry name" value="PII_uridylyl_transf"/>
    <property type="match status" value="1"/>
</dbReference>
<dbReference type="PROSITE" id="PS51831">
    <property type="entry name" value="HD"/>
    <property type="match status" value="1"/>
</dbReference>
<comment type="similarity">
    <text evidence="6">Belongs to the GlnD family.</text>
</comment>
<keyword evidence="2 6" id="KW-0548">Nucleotidyltransferase</keyword>
<evidence type="ECO:0000313" key="9">
    <source>
        <dbReference type="EMBL" id="GAA5506397.1"/>
    </source>
</evidence>
<comment type="function">
    <text evidence="6">Modifies, by uridylylation and deuridylylation, the PII regulatory proteins (GlnB and homologs), in response to the nitrogen status of the cell that GlnD senses through the glutamine level. Under low glutamine levels, catalyzes the conversion of the PII proteins and UTP to PII-UMP and PPi, while under higher glutamine levels, GlnD hydrolyzes PII-UMP to PII and UMP (deuridylylation). Thus, controls uridylylation state and activity of the PII proteins, and plays an important role in the regulation of nitrogen metabolism.</text>
</comment>
<keyword evidence="10" id="KW-1185">Reference proteome</keyword>
<dbReference type="InterPro" id="IPR002912">
    <property type="entry name" value="ACT_dom"/>
</dbReference>
<dbReference type="EC" id="2.7.7.59" evidence="6"/>
<dbReference type="InterPro" id="IPR013546">
    <property type="entry name" value="PII_UdlTrfase/GS_AdlTrfase"/>
</dbReference>
<evidence type="ECO:0000256" key="2">
    <source>
        <dbReference type="ARBA" id="ARBA00022695"/>
    </source>
</evidence>
<reference evidence="9 10" key="1">
    <citation type="submission" date="2024-02" db="EMBL/GenBank/DDBJ databases">
        <title>Rhodopirellula caenicola NBRC 110016.</title>
        <authorList>
            <person name="Ichikawa N."/>
            <person name="Katano-Makiyama Y."/>
            <person name="Hidaka K."/>
        </authorList>
    </citation>
    <scope>NUCLEOTIDE SEQUENCE [LARGE SCALE GENOMIC DNA]</scope>
    <source>
        <strain evidence="9 10">NBRC 110016</strain>
    </source>
</reference>
<evidence type="ECO:0000256" key="3">
    <source>
        <dbReference type="ARBA" id="ARBA00022801"/>
    </source>
</evidence>
<dbReference type="SUPFAM" id="SSF109604">
    <property type="entry name" value="HD-domain/PDEase-like"/>
    <property type="match status" value="1"/>
</dbReference>
<feature type="domain" description="ACT" evidence="7">
    <location>
        <begin position="806"/>
        <end position="877"/>
    </location>
</feature>
<dbReference type="InterPro" id="IPR006674">
    <property type="entry name" value="HD_domain"/>
</dbReference>
<evidence type="ECO:0000256" key="4">
    <source>
        <dbReference type="ARBA" id="ARBA00022842"/>
    </source>
</evidence>
<keyword evidence="4 6" id="KW-0460">Magnesium</keyword>
<keyword evidence="1 6" id="KW-0808">Transferase</keyword>
<dbReference type="InterPro" id="IPR045865">
    <property type="entry name" value="ACT-like_dom_sf"/>
</dbReference>
<comment type="catalytic activity">
    <reaction evidence="6">
        <text>[protein-PII]-L-tyrosine + UTP = [protein-PII]-uridylyl-L-tyrosine + diphosphate</text>
        <dbReference type="Rhea" id="RHEA:13673"/>
        <dbReference type="Rhea" id="RHEA-COMP:12147"/>
        <dbReference type="Rhea" id="RHEA-COMP:12148"/>
        <dbReference type="ChEBI" id="CHEBI:33019"/>
        <dbReference type="ChEBI" id="CHEBI:46398"/>
        <dbReference type="ChEBI" id="CHEBI:46858"/>
        <dbReference type="ChEBI" id="CHEBI:90602"/>
        <dbReference type="EC" id="2.7.7.59"/>
    </reaction>
</comment>
<feature type="region of interest" description="Uridylyltransferase" evidence="6">
    <location>
        <begin position="1"/>
        <end position="335"/>
    </location>
</feature>
<dbReference type="GO" id="GO:0016779">
    <property type="term" value="F:nucleotidyltransferase activity"/>
    <property type="evidence" value="ECO:0007669"/>
    <property type="project" value="UniProtKB-KW"/>
</dbReference>
<dbReference type="EMBL" id="BAABRO010000003">
    <property type="protein sequence ID" value="GAA5506397.1"/>
    <property type="molecule type" value="Genomic_DNA"/>
</dbReference>
<comment type="catalytic activity">
    <reaction evidence="6">
        <text>[protein-PII]-uridylyl-L-tyrosine + H2O = [protein-PII]-L-tyrosine + UMP + H(+)</text>
        <dbReference type="Rhea" id="RHEA:48600"/>
        <dbReference type="Rhea" id="RHEA-COMP:12147"/>
        <dbReference type="Rhea" id="RHEA-COMP:12148"/>
        <dbReference type="ChEBI" id="CHEBI:15377"/>
        <dbReference type="ChEBI" id="CHEBI:15378"/>
        <dbReference type="ChEBI" id="CHEBI:46858"/>
        <dbReference type="ChEBI" id="CHEBI:57865"/>
        <dbReference type="ChEBI" id="CHEBI:90602"/>
    </reaction>
</comment>
<dbReference type="Pfam" id="PF01966">
    <property type="entry name" value="HD"/>
    <property type="match status" value="1"/>
</dbReference>
<evidence type="ECO:0000259" key="7">
    <source>
        <dbReference type="PROSITE" id="PS51671"/>
    </source>
</evidence>
<dbReference type="Pfam" id="PF08335">
    <property type="entry name" value="GlnD_UR_UTase"/>
    <property type="match status" value="1"/>
</dbReference>
<dbReference type="InterPro" id="IPR010043">
    <property type="entry name" value="UTase/UR"/>
</dbReference>
<feature type="domain" description="HD" evidence="8">
    <location>
        <begin position="453"/>
        <end position="570"/>
    </location>
</feature>
<dbReference type="CDD" id="cd04899">
    <property type="entry name" value="ACT_ACR-UUR-like_2"/>
    <property type="match status" value="1"/>
</dbReference>
<evidence type="ECO:0000256" key="1">
    <source>
        <dbReference type="ARBA" id="ARBA00022679"/>
    </source>
</evidence>
<protein>
    <recommendedName>
        <fullName evidence="6">Bifunctional uridylyltransferase/uridylyl-removing enzyme</fullName>
        <shortName evidence="6">UTase/UR</shortName>
    </recommendedName>
    <alternativeName>
        <fullName evidence="6">Bifunctional [protein-PII] modification enzyme</fullName>
    </alternativeName>
    <alternativeName>
        <fullName evidence="6">Bifunctional nitrogen sensor protein</fullName>
    </alternativeName>
    <domain>
        <recommendedName>
            <fullName evidence="6">[Protein-PII] uridylyltransferase</fullName>
            <shortName evidence="6">PII uridylyltransferase</shortName>
            <shortName evidence="6">UTase</shortName>
            <ecNumber evidence="6">2.7.7.59</ecNumber>
        </recommendedName>
    </domain>
    <domain>
        <recommendedName>
            <fullName evidence="6">[Protein-PII]-UMP uridylyl-removing enzyme</fullName>
            <shortName evidence="6">UR</shortName>
            <ecNumber evidence="6">3.1.4.-</ecNumber>
        </recommendedName>
    </domain>
</protein>
<dbReference type="PROSITE" id="PS51671">
    <property type="entry name" value="ACT"/>
    <property type="match status" value="2"/>
</dbReference>
<dbReference type="RefSeq" id="WP_345683346.1">
    <property type="nucleotide sequence ID" value="NZ_BAABRO010000003.1"/>
</dbReference>
<comment type="cofactor">
    <cofactor evidence="6">
        <name>Mg(2+)</name>
        <dbReference type="ChEBI" id="CHEBI:18420"/>
    </cofactor>
</comment>
<proteinExistence type="inferred from homology"/>
<dbReference type="Gene3D" id="1.20.120.330">
    <property type="entry name" value="Nucleotidyltransferases domain 2"/>
    <property type="match status" value="1"/>
</dbReference>
<evidence type="ECO:0000256" key="6">
    <source>
        <dbReference type="HAMAP-Rule" id="MF_00277"/>
    </source>
</evidence>
<dbReference type="SUPFAM" id="SSF81593">
    <property type="entry name" value="Nucleotidyltransferase substrate binding subunit/domain"/>
    <property type="match status" value="1"/>
</dbReference>
<feature type="domain" description="ACT" evidence="7">
    <location>
        <begin position="693"/>
        <end position="775"/>
    </location>
</feature>
<keyword evidence="5 6" id="KW-0511">Multifunctional enzyme</keyword>
<dbReference type="Proteomes" id="UP001416858">
    <property type="component" value="Unassembled WGS sequence"/>
</dbReference>